<dbReference type="Pfam" id="PF00254">
    <property type="entry name" value="FKBP_C"/>
    <property type="match status" value="1"/>
</dbReference>
<gene>
    <name evidence="9" type="ORF">EER27_06035</name>
</gene>
<proteinExistence type="inferred from homology"/>
<dbReference type="GO" id="GO:0006457">
    <property type="term" value="P:protein folding"/>
    <property type="evidence" value="ECO:0007669"/>
    <property type="project" value="InterPro"/>
</dbReference>
<dbReference type="SUPFAM" id="SSF54534">
    <property type="entry name" value="FKBP-like"/>
    <property type="match status" value="1"/>
</dbReference>
<evidence type="ECO:0000256" key="1">
    <source>
        <dbReference type="ARBA" id="ARBA00000971"/>
    </source>
</evidence>
<dbReference type="FunFam" id="3.10.50.40:FF:000006">
    <property type="entry name" value="Peptidyl-prolyl cis-trans isomerase"/>
    <property type="match status" value="1"/>
</dbReference>
<dbReference type="PANTHER" id="PTHR43811:SF57">
    <property type="entry name" value="FKBP-TYPE PEPTIDYL-PROLYL CIS-TRANS ISOMERASE FKPA-RELATED"/>
    <property type="match status" value="1"/>
</dbReference>
<feature type="region of interest" description="Disordered" evidence="7">
    <location>
        <begin position="253"/>
        <end position="272"/>
    </location>
</feature>
<evidence type="ECO:0000256" key="5">
    <source>
        <dbReference type="PROSITE-ProRule" id="PRU00277"/>
    </source>
</evidence>
<evidence type="ECO:0000256" key="3">
    <source>
        <dbReference type="ARBA" id="ARBA00023110"/>
    </source>
</evidence>
<protein>
    <recommendedName>
        <fullName evidence="6">Peptidyl-prolyl cis-trans isomerase</fullName>
        <ecNumber evidence="6">5.2.1.8</ecNumber>
    </recommendedName>
</protein>
<dbReference type="GO" id="GO:0003755">
    <property type="term" value="F:peptidyl-prolyl cis-trans isomerase activity"/>
    <property type="evidence" value="ECO:0007669"/>
    <property type="project" value="UniProtKB-UniRule"/>
</dbReference>
<feature type="domain" description="PPIase FKBP-type" evidence="8">
    <location>
        <begin position="163"/>
        <end position="250"/>
    </location>
</feature>
<dbReference type="OrthoDB" id="9814548at2"/>
<evidence type="ECO:0000256" key="4">
    <source>
        <dbReference type="ARBA" id="ARBA00023235"/>
    </source>
</evidence>
<comment type="catalytic activity">
    <reaction evidence="1 5 6">
        <text>[protein]-peptidylproline (omega=180) = [protein]-peptidylproline (omega=0)</text>
        <dbReference type="Rhea" id="RHEA:16237"/>
        <dbReference type="Rhea" id="RHEA-COMP:10747"/>
        <dbReference type="Rhea" id="RHEA-COMP:10748"/>
        <dbReference type="ChEBI" id="CHEBI:83833"/>
        <dbReference type="ChEBI" id="CHEBI:83834"/>
        <dbReference type="EC" id="5.2.1.8"/>
    </reaction>
</comment>
<evidence type="ECO:0000256" key="2">
    <source>
        <dbReference type="ARBA" id="ARBA00006577"/>
    </source>
</evidence>
<dbReference type="EC" id="5.2.1.8" evidence="6"/>
<accession>A0A3M8SVF7</accession>
<evidence type="ECO:0000256" key="6">
    <source>
        <dbReference type="RuleBase" id="RU003915"/>
    </source>
</evidence>
<comment type="caution">
    <text evidence="9">The sequence shown here is derived from an EMBL/GenBank/DDBJ whole genome shotgun (WGS) entry which is preliminary data.</text>
</comment>
<keyword evidence="3 5" id="KW-0697">Rotamase</keyword>
<dbReference type="PROSITE" id="PS50059">
    <property type="entry name" value="FKBP_PPIASE"/>
    <property type="match status" value="1"/>
</dbReference>
<dbReference type="Gene3D" id="1.10.287.460">
    <property type="entry name" value="Peptidyl-prolyl cis-trans isomerase, FKBP-type, N-terminal domain"/>
    <property type="match status" value="1"/>
</dbReference>
<evidence type="ECO:0000313" key="10">
    <source>
        <dbReference type="Proteomes" id="UP000267049"/>
    </source>
</evidence>
<keyword evidence="10" id="KW-1185">Reference proteome</keyword>
<dbReference type="InterPro" id="IPR001179">
    <property type="entry name" value="PPIase_FKBP_dom"/>
</dbReference>
<dbReference type="InterPro" id="IPR046357">
    <property type="entry name" value="PPIase_dom_sf"/>
</dbReference>
<dbReference type="InterPro" id="IPR036944">
    <property type="entry name" value="PPIase_FKBP_N_sf"/>
</dbReference>
<dbReference type="Proteomes" id="UP000267049">
    <property type="component" value="Unassembled WGS sequence"/>
</dbReference>
<organism evidence="9 10">
    <name type="scientific">Montanilutibacter psychrotolerans</name>
    <dbReference type="NCBI Taxonomy" id="1327343"/>
    <lineage>
        <taxon>Bacteria</taxon>
        <taxon>Pseudomonadati</taxon>
        <taxon>Pseudomonadota</taxon>
        <taxon>Gammaproteobacteria</taxon>
        <taxon>Lysobacterales</taxon>
        <taxon>Lysobacteraceae</taxon>
        <taxon>Montanilutibacter</taxon>
    </lineage>
</organism>
<evidence type="ECO:0000313" key="9">
    <source>
        <dbReference type="EMBL" id="RNF85321.1"/>
    </source>
</evidence>
<dbReference type="PANTHER" id="PTHR43811">
    <property type="entry name" value="FKBP-TYPE PEPTIDYL-PROLYL CIS-TRANS ISOMERASE FKPA"/>
    <property type="match status" value="1"/>
</dbReference>
<name>A0A3M8SVF7_9GAMM</name>
<dbReference type="InterPro" id="IPR000774">
    <property type="entry name" value="PPIase_FKBP_N"/>
</dbReference>
<dbReference type="Gene3D" id="3.10.50.40">
    <property type="match status" value="1"/>
</dbReference>
<evidence type="ECO:0000256" key="7">
    <source>
        <dbReference type="SAM" id="MobiDB-lite"/>
    </source>
</evidence>
<evidence type="ECO:0000259" key="8">
    <source>
        <dbReference type="PROSITE" id="PS50059"/>
    </source>
</evidence>
<reference evidence="9 10" key="1">
    <citation type="submission" date="2018-11" db="EMBL/GenBank/DDBJ databases">
        <title>Lysobacter cryohumiis sp. nov., isolated from soil in the Tianshan Mountains, Xinjiang, China.</title>
        <authorList>
            <person name="Luo Y."/>
            <person name="Sheng H."/>
        </authorList>
    </citation>
    <scope>NUCLEOTIDE SEQUENCE [LARGE SCALE GENOMIC DNA]</scope>
    <source>
        <strain evidence="9 10">ZS60</strain>
    </source>
</reference>
<feature type="compositionally biased region" description="Low complexity" evidence="7">
    <location>
        <begin position="259"/>
        <end position="272"/>
    </location>
</feature>
<sequence length="272" mass="28278">MTALAVASLALVATSCKPGDKDKDAAKAPEAAEAGKPGDALKIPGLATEKQQASYMIGLDIAKTLETVKDDIDLATINKAMKTALEGGKPLMDEAQTAQVREAFAAKIQAKRIAEMMAAAKKNLTEGETFLAANGKKPDVKTTASGLQYQVITEGKGAKPAATDNVRVHYKGTLLNGTEFDSSYTRGEPAEFMLQQVVPGWQEGIALMPVGSKYKFWIPSKLGYGEQGTPGGPIGPNATLVFEVELLDIAKGGAGQAQGPGAPQAGGDHAAH</sequence>
<comment type="similarity">
    <text evidence="2 6">Belongs to the FKBP-type PPIase family.</text>
</comment>
<dbReference type="EMBL" id="RIBS01000002">
    <property type="protein sequence ID" value="RNF85321.1"/>
    <property type="molecule type" value="Genomic_DNA"/>
</dbReference>
<dbReference type="AlphaFoldDB" id="A0A3M8SVF7"/>
<dbReference type="Pfam" id="PF01346">
    <property type="entry name" value="FKBP_N"/>
    <property type="match status" value="1"/>
</dbReference>
<keyword evidence="4 5" id="KW-0413">Isomerase</keyword>